<gene>
    <name evidence="2" type="ORF">CMU51_00805</name>
    <name evidence="3" type="ORF">NCTC10588_00691</name>
</gene>
<accession>A0A7Z7PYN3</accession>
<dbReference type="Proteomes" id="UP001189000">
    <property type="component" value="Unassembled WGS sequence"/>
</dbReference>
<dbReference type="AlphaFoldDB" id="A0A7Z7PYN3"/>
<sequence length="166" mass="19002">MSRSSDIKEISNPQEFKEFYLNDAYAVILKKFFNIPSLDYRLLGRWIASFRKGIFFHKSILHTELVTNEKLIGWMAHYAIGITFAILLLFIYGKNWMEDPTLFSAIFIGLSTTVAPFFMMQPAFGFGIAASKMPNPHVARIRSLCTHFVYGIGLYFSALLISILIK</sequence>
<evidence type="ECO:0000256" key="1">
    <source>
        <dbReference type="SAM" id="Phobius"/>
    </source>
</evidence>
<keyword evidence="1" id="KW-0812">Transmembrane</keyword>
<name>A0A7Z7PYN3_9FLAO</name>
<feature type="transmembrane region" description="Helical" evidence="1">
    <location>
        <begin position="105"/>
        <end position="128"/>
    </location>
</feature>
<keyword evidence="1" id="KW-0472">Membrane</keyword>
<evidence type="ECO:0000313" key="2">
    <source>
        <dbReference type="EMBL" id="MDV3662597.1"/>
    </source>
</evidence>
<dbReference type="Proteomes" id="UP000254876">
    <property type="component" value="Unassembled WGS sequence"/>
</dbReference>
<feature type="transmembrane region" description="Helical" evidence="1">
    <location>
        <begin position="71"/>
        <end position="93"/>
    </location>
</feature>
<comment type="caution">
    <text evidence="3">The sequence shown here is derived from an EMBL/GenBank/DDBJ whole genome shotgun (WGS) entry which is preliminary data.</text>
</comment>
<feature type="transmembrane region" description="Helical" evidence="1">
    <location>
        <begin position="148"/>
        <end position="165"/>
    </location>
</feature>
<dbReference type="RefSeq" id="WP_009091759.1">
    <property type="nucleotide sequence ID" value="NZ_CBCRWW010000008.1"/>
</dbReference>
<protein>
    <submittedName>
        <fullName evidence="2">DUF2938 domain-containing protein</fullName>
    </submittedName>
    <submittedName>
        <fullName evidence="3">Protein of uncharacterized function (DUF2938)</fullName>
    </submittedName>
</protein>
<dbReference type="InterPro" id="IPR021329">
    <property type="entry name" value="DUF2938"/>
</dbReference>
<keyword evidence="1" id="KW-1133">Transmembrane helix</keyword>
<dbReference type="Pfam" id="PF11158">
    <property type="entry name" value="DUF2938"/>
    <property type="match status" value="1"/>
</dbReference>
<organism evidence="3 4">
    <name type="scientific">Elizabethkingia anophelis</name>
    <dbReference type="NCBI Taxonomy" id="1117645"/>
    <lineage>
        <taxon>Bacteria</taxon>
        <taxon>Pseudomonadati</taxon>
        <taxon>Bacteroidota</taxon>
        <taxon>Flavobacteriia</taxon>
        <taxon>Flavobacteriales</taxon>
        <taxon>Weeksellaceae</taxon>
        <taxon>Elizabethkingia</taxon>
    </lineage>
</organism>
<evidence type="ECO:0000313" key="3">
    <source>
        <dbReference type="EMBL" id="STC96473.1"/>
    </source>
</evidence>
<reference evidence="3 4" key="1">
    <citation type="submission" date="2018-06" db="EMBL/GenBank/DDBJ databases">
        <authorList>
            <consortium name="Pathogen Informatics"/>
            <person name="Doyle S."/>
        </authorList>
    </citation>
    <scope>NUCLEOTIDE SEQUENCE [LARGE SCALE GENOMIC DNA]</scope>
    <source>
        <strain evidence="3 4">NCTC10588</strain>
    </source>
</reference>
<reference evidence="2" key="2">
    <citation type="submission" date="2023-02" db="EMBL/GenBank/DDBJ databases">
        <title>Elizabethkingia anophelis draft genomes.</title>
        <authorList>
            <person name="Nicholson A.C."/>
            <person name="Whitney A.M."/>
            <person name="Humrighouse B.W."/>
            <person name="Villarma A."/>
            <person name="Bell M."/>
            <person name="Mcquiston J."/>
        </authorList>
    </citation>
    <scope>NUCLEOTIDE SEQUENCE</scope>
    <source>
        <strain evidence="2">B4955</strain>
    </source>
</reference>
<dbReference type="EMBL" id="NWGY01000001">
    <property type="protein sequence ID" value="MDV3662597.1"/>
    <property type="molecule type" value="Genomic_DNA"/>
</dbReference>
<dbReference type="GeneID" id="56683958"/>
<dbReference type="EMBL" id="UFYD01000001">
    <property type="protein sequence ID" value="STC96473.1"/>
    <property type="molecule type" value="Genomic_DNA"/>
</dbReference>
<proteinExistence type="predicted"/>
<evidence type="ECO:0000313" key="4">
    <source>
        <dbReference type="Proteomes" id="UP000254876"/>
    </source>
</evidence>